<name>A0A858RIA1_9BACT</name>
<evidence type="ECO:0000256" key="1">
    <source>
        <dbReference type="SAM" id="Phobius"/>
    </source>
</evidence>
<dbReference type="RefSeq" id="WP_169454712.1">
    <property type="nucleotide sequence ID" value="NZ_CP051774.1"/>
</dbReference>
<dbReference type="Proteomes" id="UP000501812">
    <property type="component" value="Chromosome"/>
</dbReference>
<feature type="transmembrane region" description="Helical" evidence="1">
    <location>
        <begin position="84"/>
        <end position="103"/>
    </location>
</feature>
<organism evidence="2 3">
    <name type="scientific">Luteolibacter luteus</name>
    <dbReference type="NCBI Taxonomy" id="2728835"/>
    <lineage>
        <taxon>Bacteria</taxon>
        <taxon>Pseudomonadati</taxon>
        <taxon>Verrucomicrobiota</taxon>
        <taxon>Verrucomicrobiia</taxon>
        <taxon>Verrucomicrobiales</taxon>
        <taxon>Verrucomicrobiaceae</taxon>
        <taxon>Luteolibacter</taxon>
    </lineage>
</organism>
<gene>
    <name evidence="2" type="ORF">HHL09_11115</name>
</gene>
<reference evidence="2 3" key="1">
    <citation type="submission" date="2020-04" db="EMBL/GenBank/DDBJ databases">
        <title>Luteolibacter sp. G-1-1-1 isolated from soil.</title>
        <authorList>
            <person name="Dahal R.H."/>
        </authorList>
    </citation>
    <scope>NUCLEOTIDE SEQUENCE [LARGE SCALE GENOMIC DNA]</scope>
    <source>
        <strain evidence="2 3">G-1-1-1</strain>
    </source>
</reference>
<dbReference type="AlphaFoldDB" id="A0A858RIA1"/>
<accession>A0A858RIA1</accession>
<proteinExistence type="predicted"/>
<evidence type="ECO:0000313" key="2">
    <source>
        <dbReference type="EMBL" id="QJE96311.1"/>
    </source>
</evidence>
<sequence>MNPHLNLVTILACGLMAGVFFTFSSFVMKALEKIPAAEGISAMQSINVCAVKSWFLPAFLGSGVLCLAVTATTVGKLDLPAARLMFAGAVIHFVGCFLVTMVFNVPLNNGLAAVSANAPASTETWSDYLSRWTMWNHVRTLSSFVATLLLVMGRA</sequence>
<dbReference type="EMBL" id="CP051774">
    <property type="protein sequence ID" value="QJE96311.1"/>
    <property type="molecule type" value="Genomic_DNA"/>
</dbReference>
<keyword evidence="1" id="KW-1133">Transmembrane helix</keyword>
<dbReference type="KEGG" id="luo:HHL09_11115"/>
<keyword evidence="3" id="KW-1185">Reference proteome</keyword>
<dbReference type="InterPro" id="IPR013901">
    <property type="entry name" value="Anthrone_oxy"/>
</dbReference>
<protein>
    <submittedName>
        <fullName evidence="2">DUF1772 domain-containing protein</fullName>
    </submittedName>
</protein>
<evidence type="ECO:0000313" key="3">
    <source>
        <dbReference type="Proteomes" id="UP000501812"/>
    </source>
</evidence>
<feature type="transmembrane region" description="Helical" evidence="1">
    <location>
        <begin position="54"/>
        <end position="72"/>
    </location>
</feature>
<keyword evidence="1" id="KW-0812">Transmembrane</keyword>
<keyword evidence="1" id="KW-0472">Membrane</keyword>
<feature type="transmembrane region" description="Helical" evidence="1">
    <location>
        <begin position="7"/>
        <end position="28"/>
    </location>
</feature>
<dbReference type="Pfam" id="PF08592">
    <property type="entry name" value="Anthrone_oxy"/>
    <property type="match status" value="1"/>
</dbReference>